<comment type="caution">
    <text evidence="1">The sequence shown here is derived from an EMBL/GenBank/DDBJ whole genome shotgun (WGS) entry which is preliminary data.</text>
</comment>
<reference evidence="1" key="1">
    <citation type="submission" date="2021-06" db="EMBL/GenBank/DDBJ databases">
        <title>Novel Mycoplasma species detected in California sea lions (Zalophus californianus) from the USA.</title>
        <authorList>
            <person name="Volokhov D.V."/>
            <person name="Furtak V.A."/>
            <person name="Zagorodnyaya T.A."/>
        </authorList>
    </citation>
    <scope>NUCLEOTIDE SEQUENCE [LARGE SCALE GENOMIC DNA]</scope>
    <source>
        <strain evidence="1">CSL 4779</strain>
    </source>
</reference>
<proteinExistence type="predicted"/>
<evidence type="ECO:0008006" key="3">
    <source>
        <dbReference type="Google" id="ProtNLM"/>
    </source>
</evidence>
<evidence type="ECO:0000313" key="1">
    <source>
        <dbReference type="EMBL" id="MBU4693501.1"/>
    </source>
</evidence>
<dbReference type="EMBL" id="JAHMHK010000001">
    <property type="protein sequence ID" value="MBU4693501.1"/>
    <property type="molecule type" value="Genomic_DNA"/>
</dbReference>
<dbReference type="RefSeq" id="WP_216505299.1">
    <property type="nucleotide sequence ID" value="NZ_JAHMHJ010000001.1"/>
</dbReference>
<keyword evidence="2" id="KW-1185">Reference proteome</keyword>
<organism evidence="1 2">
    <name type="scientific">Mycoplasma zalophidermidis</name>
    <dbReference type="NCBI Taxonomy" id="398174"/>
    <lineage>
        <taxon>Bacteria</taxon>
        <taxon>Bacillati</taxon>
        <taxon>Mycoplasmatota</taxon>
        <taxon>Mollicutes</taxon>
        <taxon>Mycoplasmataceae</taxon>
        <taxon>Mycoplasma</taxon>
    </lineage>
</organism>
<accession>A0ABS6DRF4</accession>
<name>A0ABS6DRF4_9MOLU</name>
<sequence length="96" mass="11201">MINIDFKTDEVKGSILIIKDTKSKNKWEIYLNNPKDTWNKEAIDKFLVEFVANHSSDNKNVELVITDETFEASKDNTSVSLIVELFKKFVERFKTL</sequence>
<gene>
    <name evidence="1" type="ORF">KQ878_01195</name>
</gene>
<protein>
    <recommendedName>
        <fullName evidence="3">DUF1828 domain-containing protein</fullName>
    </recommendedName>
</protein>
<evidence type="ECO:0000313" key="2">
    <source>
        <dbReference type="Proteomes" id="UP000812267"/>
    </source>
</evidence>
<dbReference type="Proteomes" id="UP000812267">
    <property type="component" value="Unassembled WGS sequence"/>
</dbReference>